<dbReference type="Proteomes" id="UP000008963">
    <property type="component" value="Chromosome"/>
</dbReference>
<reference evidence="3" key="1">
    <citation type="journal article" date="2013" name="ISME J.">
        <title>A small predatory core genome in the divergent marine Bacteriovorax marinus SJ and the terrestrial Bdellovibrio bacteriovorus.</title>
        <authorList>
            <person name="Crossman L.C."/>
            <person name="Chen H."/>
            <person name="Cerdeno-Tarraga A.M."/>
            <person name="Brooks K."/>
            <person name="Quail M.A."/>
            <person name="Pineiro S.A."/>
            <person name="Hobley L."/>
            <person name="Sockett R.E."/>
            <person name="Bentley S.D."/>
            <person name="Parkhill J."/>
            <person name="Williams H.N."/>
            <person name="Stine O.C."/>
        </authorList>
    </citation>
    <scope>NUCLEOTIDE SEQUENCE [LARGE SCALE GENOMIC DNA]</scope>
    <source>
        <strain evidence="3">ATCC BAA-682 / DSM 15412 / SJ</strain>
    </source>
</reference>
<dbReference type="RefSeq" id="WP_014243457.1">
    <property type="nucleotide sequence ID" value="NC_016620.1"/>
</dbReference>
<organism evidence="2 3">
    <name type="scientific">Halobacteriovorax marinus (strain ATCC BAA-682 / DSM 15412 / SJ)</name>
    <name type="common">Bacteriovorax marinus</name>
    <dbReference type="NCBI Taxonomy" id="862908"/>
    <lineage>
        <taxon>Bacteria</taxon>
        <taxon>Pseudomonadati</taxon>
        <taxon>Bdellovibrionota</taxon>
        <taxon>Bacteriovoracia</taxon>
        <taxon>Bacteriovoracales</taxon>
        <taxon>Halobacteriovoraceae</taxon>
        <taxon>Halobacteriovorax</taxon>
    </lineage>
</organism>
<accession>E1X5V5</accession>
<keyword evidence="1" id="KW-0175">Coiled coil</keyword>
<dbReference type="PATRIC" id="fig|862908.3.peg.738"/>
<proteinExistence type="predicted"/>
<dbReference type="KEGG" id="bmx:BMS_0768"/>
<evidence type="ECO:0000313" key="3">
    <source>
        <dbReference type="Proteomes" id="UP000008963"/>
    </source>
</evidence>
<evidence type="ECO:0000256" key="1">
    <source>
        <dbReference type="SAM" id="Coils"/>
    </source>
</evidence>
<sequence>MKDRDLMNQESNNPLKNIQHGYILSTITLSNHKRSYRGLGLKVRDTSIRIKAQIALDINTRKLSTKGKFCEFIAQMLKHSISNDWNKDWAWYATKDYYEAEMEKRNPRFISDVARPRRPSQSYIHNISNIKKMIQTFGFIHFMQMMYFAINNSESLYKYGFFQLDFKLWKMNQEDKLRKIKGIMDTEAYWEEVELLKEFNSPATQPHEMTLKERVMQAIAQLSPSQKAEYREIEEVLIPSIVDSQNELSEKVSEIEKDIHAIKEVINRYYYFIDLIPDVTQEEALKYSFELRSDSEHFFHLSIDELQKKLKDKEQELLDFNLDEKRLEIDIKLNELEHKRDELLKGFLNT</sequence>
<protein>
    <submittedName>
        <fullName evidence="2">Uncharacterized protein</fullName>
    </submittedName>
</protein>
<gene>
    <name evidence="2" type="ordered locus">BMS_0768</name>
</gene>
<dbReference type="AlphaFoldDB" id="E1X5V5"/>
<dbReference type="HOGENOM" id="CLU_791715_0_0_7"/>
<feature type="coiled-coil region" evidence="1">
    <location>
        <begin position="303"/>
        <end position="342"/>
    </location>
</feature>
<dbReference type="EMBL" id="FQ312005">
    <property type="protein sequence ID" value="CBW25672.1"/>
    <property type="molecule type" value="Genomic_DNA"/>
</dbReference>
<keyword evidence="3" id="KW-1185">Reference proteome</keyword>
<name>E1X5V5_HALMS</name>
<evidence type="ECO:0000313" key="2">
    <source>
        <dbReference type="EMBL" id="CBW25672.1"/>
    </source>
</evidence>